<evidence type="ECO:0000313" key="3">
    <source>
        <dbReference type="Proteomes" id="UP000009168"/>
    </source>
</evidence>
<gene>
    <name evidence="2" type="ORF">TTHERM_00363190</name>
</gene>
<dbReference type="RefSeq" id="XP_001007430.1">
    <property type="nucleotide sequence ID" value="XM_001007430.1"/>
</dbReference>
<accession>Q22PC4</accession>
<dbReference type="OrthoDB" id="284484at2759"/>
<dbReference type="OMA" id="FLANWDV"/>
<organism evidence="2 3">
    <name type="scientific">Tetrahymena thermophila (strain SB210)</name>
    <dbReference type="NCBI Taxonomy" id="312017"/>
    <lineage>
        <taxon>Eukaryota</taxon>
        <taxon>Sar</taxon>
        <taxon>Alveolata</taxon>
        <taxon>Ciliophora</taxon>
        <taxon>Intramacronucleata</taxon>
        <taxon>Oligohymenophorea</taxon>
        <taxon>Hymenostomatida</taxon>
        <taxon>Tetrahymenina</taxon>
        <taxon>Tetrahymenidae</taxon>
        <taxon>Tetrahymena</taxon>
    </lineage>
</organism>
<dbReference type="HOGENOM" id="CLU_1079599_0_0_1"/>
<dbReference type="InParanoid" id="Q22PC4"/>
<dbReference type="KEGG" id="tet:TTHERM_00363190"/>
<name>Q22PC4_TETTS</name>
<dbReference type="Proteomes" id="UP000009168">
    <property type="component" value="Unassembled WGS sequence"/>
</dbReference>
<evidence type="ECO:0000313" key="2">
    <source>
        <dbReference type="EMBL" id="EAR87185.1"/>
    </source>
</evidence>
<feature type="compositionally biased region" description="Polar residues" evidence="1">
    <location>
        <begin position="1"/>
        <end position="10"/>
    </location>
</feature>
<feature type="region of interest" description="Disordered" evidence="1">
    <location>
        <begin position="1"/>
        <end position="23"/>
    </location>
</feature>
<dbReference type="AlphaFoldDB" id="Q22PC4"/>
<sequence>MFFDPNTNFVENEKGQQKGMSRPLQNQYQVRPQTFPNQQQNILQRQQLQQQNQALPNQQITQNPINNGPQLNERIARLRQEQMMEDQQDYNIIQERIDQILEKDPKKLEEQKELEYQEKLKKNPFIKQKYTLSLDNDNLKMLILFNTKQNPDYKLQHYMYFSNQAKANFQIGQYNKFHFQKDEPNLKFYLKFSDKEPDYVLVRRSKLLKNYSLLSTDSVENENKKTIETIPYRGFYSNQYDYQFFKMQMQSEKINFTD</sequence>
<keyword evidence="3" id="KW-1185">Reference proteome</keyword>
<proteinExistence type="predicted"/>
<protein>
    <submittedName>
        <fullName evidence="2">Uncharacterized protein</fullName>
    </submittedName>
</protein>
<reference evidence="3" key="1">
    <citation type="journal article" date="2006" name="PLoS Biol.">
        <title>Macronuclear genome sequence of the ciliate Tetrahymena thermophila, a model eukaryote.</title>
        <authorList>
            <person name="Eisen J.A."/>
            <person name="Coyne R.S."/>
            <person name="Wu M."/>
            <person name="Wu D."/>
            <person name="Thiagarajan M."/>
            <person name="Wortman J.R."/>
            <person name="Badger J.H."/>
            <person name="Ren Q."/>
            <person name="Amedeo P."/>
            <person name="Jones K.M."/>
            <person name="Tallon L.J."/>
            <person name="Delcher A.L."/>
            <person name="Salzberg S.L."/>
            <person name="Silva J.C."/>
            <person name="Haas B.J."/>
            <person name="Majoros W.H."/>
            <person name="Farzad M."/>
            <person name="Carlton J.M."/>
            <person name="Smith R.K. Jr."/>
            <person name="Garg J."/>
            <person name="Pearlman R.E."/>
            <person name="Karrer K.M."/>
            <person name="Sun L."/>
            <person name="Manning G."/>
            <person name="Elde N.C."/>
            <person name="Turkewitz A.P."/>
            <person name="Asai D.J."/>
            <person name="Wilkes D.E."/>
            <person name="Wang Y."/>
            <person name="Cai H."/>
            <person name="Collins K."/>
            <person name="Stewart B.A."/>
            <person name="Lee S.R."/>
            <person name="Wilamowska K."/>
            <person name="Weinberg Z."/>
            <person name="Ruzzo W.L."/>
            <person name="Wloga D."/>
            <person name="Gaertig J."/>
            <person name="Frankel J."/>
            <person name="Tsao C.-C."/>
            <person name="Gorovsky M.A."/>
            <person name="Keeling P.J."/>
            <person name="Waller R.F."/>
            <person name="Patron N.J."/>
            <person name="Cherry J.M."/>
            <person name="Stover N.A."/>
            <person name="Krieger C.J."/>
            <person name="del Toro C."/>
            <person name="Ryder H.F."/>
            <person name="Williamson S.C."/>
            <person name="Barbeau R.A."/>
            <person name="Hamilton E.P."/>
            <person name="Orias E."/>
        </authorList>
    </citation>
    <scope>NUCLEOTIDE SEQUENCE [LARGE SCALE GENOMIC DNA]</scope>
    <source>
        <strain evidence="3">SB210</strain>
    </source>
</reference>
<dbReference type="GeneID" id="7842398"/>
<evidence type="ECO:0000256" key="1">
    <source>
        <dbReference type="SAM" id="MobiDB-lite"/>
    </source>
</evidence>
<dbReference type="EMBL" id="GG662855">
    <property type="protein sequence ID" value="EAR87185.1"/>
    <property type="molecule type" value="Genomic_DNA"/>
</dbReference>